<proteinExistence type="inferred from homology"/>
<comment type="caution">
    <text evidence="5">The sequence shown here is derived from an EMBL/GenBank/DDBJ whole genome shotgun (WGS) entry which is preliminary data.</text>
</comment>
<dbReference type="EMBL" id="DSZU01000038">
    <property type="protein sequence ID" value="HGV54930.1"/>
    <property type="molecule type" value="Genomic_DNA"/>
</dbReference>
<dbReference type="GO" id="GO:0005829">
    <property type="term" value="C:cytosol"/>
    <property type="evidence" value="ECO:0007669"/>
    <property type="project" value="TreeGrafter"/>
</dbReference>
<evidence type="ECO:0000256" key="2">
    <source>
        <dbReference type="ARBA" id="ARBA00023002"/>
    </source>
</evidence>
<dbReference type="PANTHER" id="PTHR43633:SF1">
    <property type="entry name" value="ALCOHOL DEHYDROGENASE YQHD"/>
    <property type="match status" value="1"/>
</dbReference>
<dbReference type="SUPFAM" id="SSF56796">
    <property type="entry name" value="Dehydroquinate synthase-like"/>
    <property type="match status" value="1"/>
</dbReference>
<dbReference type="InterPro" id="IPR044731">
    <property type="entry name" value="BDH-like"/>
</dbReference>
<sequence>MKDFDFYFPTKIIFGKEALRRLPKELPSLGRRCLLLYGRGSIKKTGLYEKMISCLKQSGLEWTEFGGIKSNPPLSQVLLAVEKAQEFKPDFLLAVGGGSVIDAAKAIACGYFHRETLWDFFERRGAPQQALPLIVISTIAGTGSEANEVTVIVNDKKGYKLSLRSPLLFPKITFLDPTLTFTVPPNHTAYGVMDAFSHLFEYFMFRAYQESTVTEDILILFMKDLLKWGYIAYKEPENYLARSQIQWLSLLALSPLTRAGLGSYRFFLHSLEHPLSGSLDLPHGLGLAILMRAYLKRYGAHEMVRRFYLKVLDLSQGPDLAKRGLKAYDNILERFELPKSFKELQIKREVLPDLVEKAWEILYIWKAERDFSKEDIQELYEIAYSG</sequence>
<dbReference type="AlphaFoldDB" id="A0A832GM94"/>
<feature type="domain" description="Fe-containing alcohol dehydrogenase-like C-terminal" evidence="4">
    <location>
        <begin position="188"/>
        <end position="384"/>
    </location>
</feature>
<evidence type="ECO:0000313" key="5">
    <source>
        <dbReference type="EMBL" id="HGV54930.1"/>
    </source>
</evidence>
<name>A0A832GM94_9BACT</name>
<dbReference type="InterPro" id="IPR001670">
    <property type="entry name" value="ADH_Fe/GldA"/>
</dbReference>
<dbReference type="PROSITE" id="PS00913">
    <property type="entry name" value="ADH_IRON_1"/>
    <property type="match status" value="1"/>
</dbReference>
<dbReference type="Pfam" id="PF25137">
    <property type="entry name" value="ADH_Fe_C"/>
    <property type="match status" value="1"/>
</dbReference>
<organism evidence="5">
    <name type="scientific">Caldimicrobium thiodismutans</name>
    <dbReference type="NCBI Taxonomy" id="1653476"/>
    <lineage>
        <taxon>Bacteria</taxon>
        <taxon>Pseudomonadati</taxon>
        <taxon>Thermodesulfobacteriota</taxon>
        <taxon>Thermodesulfobacteria</taxon>
        <taxon>Thermodesulfobacteriales</taxon>
        <taxon>Thermodesulfobacteriaceae</taxon>
        <taxon>Caldimicrobium</taxon>
    </lineage>
</organism>
<reference evidence="5" key="1">
    <citation type="journal article" date="2020" name="mSystems">
        <title>Genome- and Community-Level Interaction Insights into Carbon Utilization and Element Cycling Functions of Hydrothermarchaeota in Hydrothermal Sediment.</title>
        <authorList>
            <person name="Zhou Z."/>
            <person name="Liu Y."/>
            <person name="Xu W."/>
            <person name="Pan J."/>
            <person name="Luo Z.H."/>
            <person name="Li M."/>
        </authorList>
    </citation>
    <scope>NUCLEOTIDE SEQUENCE [LARGE SCALE GENOMIC DNA]</scope>
    <source>
        <strain evidence="5">SpSt-605</strain>
    </source>
</reference>
<dbReference type="GO" id="GO:1990002">
    <property type="term" value="F:methylglyoxal reductase (NADPH) (acetol producing) activity"/>
    <property type="evidence" value="ECO:0007669"/>
    <property type="project" value="TreeGrafter"/>
</dbReference>
<dbReference type="PANTHER" id="PTHR43633">
    <property type="entry name" value="ALCOHOL DEHYDROGENASE YQHD"/>
    <property type="match status" value="1"/>
</dbReference>
<evidence type="ECO:0000256" key="1">
    <source>
        <dbReference type="ARBA" id="ARBA00007358"/>
    </source>
</evidence>
<protein>
    <submittedName>
        <fullName evidence="5">Iron-containing alcohol dehydrogenase</fullName>
    </submittedName>
</protein>
<keyword evidence="2" id="KW-0560">Oxidoreductase</keyword>
<dbReference type="InterPro" id="IPR056798">
    <property type="entry name" value="ADH_Fe_C"/>
</dbReference>
<dbReference type="FunFam" id="3.40.50.1970:FF:000003">
    <property type="entry name" value="Alcohol dehydrogenase, iron-containing"/>
    <property type="match status" value="1"/>
</dbReference>
<dbReference type="GO" id="GO:0046872">
    <property type="term" value="F:metal ion binding"/>
    <property type="evidence" value="ECO:0007669"/>
    <property type="project" value="InterPro"/>
</dbReference>
<dbReference type="GO" id="GO:0008106">
    <property type="term" value="F:alcohol dehydrogenase (NADP+) activity"/>
    <property type="evidence" value="ECO:0007669"/>
    <property type="project" value="TreeGrafter"/>
</dbReference>
<dbReference type="CDD" id="cd08187">
    <property type="entry name" value="BDH"/>
    <property type="match status" value="1"/>
</dbReference>
<evidence type="ECO:0000259" key="3">
    <source>
        <dbReference type="Pfam" id="PF00465"/>
    </source>
</evidence>
<dbReference type="Pfam" id="PF00465">
    <property type="entry name" value="Fe-ADH"/>
    <property type="match status" value="1"/>
</dbReference>
<comment type="similarity">
    <text evidence="1">Belongs to the iron-containing alcohol dehydrogenase family.</text>
</comment>
<dbReference type="GO" id="GO:1990362">
    <property type="term" value="F:butanol dehydrogenase (NAD+) activity"/>
    <property type="evidence" value="ECO:0007669"/>
    <property type="project" value="InterPro"/>
</dbReference>
<feature type="domain" description="Alcohol dehydrogenase iron-type/glycerol dehydrogenase GldA" evidence="3">
    <location>
        <begin position="9"/>
        <end position="177"/>
    </location>
</feature>
<dbReference type="InterPro" id="IPR018211">
    <property type="entry name" value="ADH_Fe_CS"/>
</dbReference>
<evidence type="ECO:0000259" key="4">
    <source>
        <dbReference type="Pfam" id="PF25137"/>
    </source>
</evidence>
<accession>A0A832GM94</accession>
<dbReference type="Gene3D" id="1.20.1090.10">
    <property type="entry name" value="Dehydroquinate synthase-like - alpha domain"/>
    <property type="match status" value="1"/>
</dbReference>
<gene>
    <name evidence="5" type="ORF">ENT73_02405</name>
</gene>
<dbReference type="Gene3D" id="3.40.50.1970">
    <property type="match status" value="1"/>
</dbReference>